<dbReference type="InterPro" id="IPR050078">
    <property type="entry name" value="Ribosomal_L11_MeTrfase_PrmA"/>
</dbReference>
<dbReference type="GO" id="GO:0005840">
    <property type="term" value="C:ribosome"/>
    <property type="evidence" value="ECO:0007669"/>
    <property type="project" value="UniProtKB-KW"/>
</dbReference>
<dbReference type="HAMAP" id="MF_00735">
    <property type="entry name" value="Methyltr_PrmA"/>
    <property type="match status" value="1"/>
</dbReference>
<reference evidence="8" key="1">
    <citation type="submission" date="2018-04" db="EMBL/GenBank/DDBJ databases">
        <authorList>
            <person name="Lucker S."/>
            <person name="Sakoula D."/>
        </authorList>
    </citation>
    <scope>NUCLEOTIDE SEQUENCE [LARGE SCALE GENOMIC DNA]</scope>
</reference>
<comment type="function">
    <text evidence="6">Methylates ribosomal protein L11.</text>
</comment>
<dbReference type="EC" id="2.1.1.-" evidence="6"/>
<dbReference type="GO" id="GO:0032259">
    <property type="term" value="P:methylation"/>
    <property type="evidence" value="ECO:0007669"/>
    <property type="project" value="UniProtKB-KW"/>
</dbReference>
<dbReference type="OrthoDB" id="9785995at2"/>
<dbReference type="AlphaFoldDB" id="A0A330L8F4"/>
<dbReference type="PANTHER" id="PTHR43648:SF1">
    <property type="entry name" value="ELECTRON TRANSFER FLAVOPROTEIN BETA SUBUNIT LYSINE METHYLTRANSFERASE"/>
    <property type="match status" value="1"/>
</dbReference>
<keyword evidence="4 6" id="KW-0808">Transferase</keyword>
<comment type="subcellular location">
    <subcellularLocation>
        <location evidence="6">Cytoplasm</location>
    </subcellularLocation>
</comment>
<keyword evidence="3 6" id="KW-0489">Methyltransferase</keyword>
<dbReference type="CDD" id="cd02440">
    <property type="entry name" value="AdoMet_MTases"/>
    <property type="match status" value="1"/>
</dbReference>
<keyword evidence="7" id="KW-0689">Ribosomal protein</keyword>
<dbReference type="PANTHER" id="PTHR43648">
    <property type="entry name" value="ELECTRON TRANSFER FLAVOPROTEIN BETA SUBUNIT LYSINE METHYLTRANSFERASE"/>
    <property type="match status" value="1"/>
</dbReference>
<evidence type="ECO:0000256" key="4">
    <source>
        <dbReference type="ARBA" id="ARBA00022679"/>
    </source>
</evidence>
<dbReference type="Gene3D" id="3.40.50.150">
    <property type="entry name" value="Vaccinia Virus protein VP39"/>
    <property type="match status" value="1"/>
</dbReference>
<dbReference type="SUPFAM" id="SSF53335">
    <property type="entry name" value="S-adenosyl-L-methionine-dependent methyltransferases"/>
    <property type="match status" value="1"/>
</dbReference>
<evidence type="ECO:0000256" key="6">
    <source>
        <dbReference type="HAMAP-Rule" id="MF_00735"/>
    </source>
</evidence>
<dbReference type="GO" id="GO:0016279">
    <property type="term" value="F:protein-lysine N-methyltransferase activity"/>
    <property type="evidence" value="ECO:0007669"/>
    <property type="project" value="RHEA"/>
</dbReference>
<comment type="caution">
    <text evidence="6">Lacks conserved residue(s) required for the propagation of feature annotation.</text>
</comment>
<sequence>MMQEWVDVSIHSTVDPGELLGLLGDPHVRGAWEDQGVTHLYWSRDHWSGDQLGQVRAALDQLDPSGQSSGAVHVGDLPHQDWNRQWAQSVKPLRVGRRLVIRPSWEPASLLAGDLDIILDPKQAFGTGHHATTRMLLEWLEELIRGGETVLDVGSGSGILAMAALRLGAQSAVGVEIDPVAVDCAQECAGQNAFGQELTLICGTLSDVAMGTWPDVVVANIDRQTLLLLADELAAYGVAGSRLFFSGLLVEQVEEVMARYAGLGLYPVNRREQEGWVAIELRRAESCEGHE</sequence>
<dbReference type="GO" id="GO:0005737">
    <property type="term" value="C:cytoplasm"/>
    <property type="evidence" value="ECO:0007669"/>
    <property type="project" value="UniProtKB-SubCell"/>
</dbReference>
<evidence type="ECO:0000256" key="1">
    <source>
        <dbReference type="ARBA" id="ARBA00009741"/>
    </source>
</evidence>
<dbReference type="RefSeq" id="WP_121987781.1">
    <property type="nucleotide sequence ID" value="NZ_OUNR01000001.1"/>
</dbReference>
<evidence type="ECO:0000256" key="2">
    <source>
        <dbReference type="ARBA" id="ARBA00022490"/>
    </source>
</evidence>
<dbReference type="InterPro" id="IPR029063">
    <property type="entry name" value="SAM-dependent_MTases_sf"/>
</dbReference>
<keyword evidence="2 6" id="KW-0963">Cytoplasm</keyword>
<evidence type="ECO:0000256" key="5">
    <source>
        <dbReference type="ARBA" id="ARBA00022691"/>
    </source>
</evidence>
<dbReference type="InterPro" id="IPR004498">
    <property type="entry name" value="Ribosomal_PrmA_MeTrfase"/>
</dbReference>
<accession>A0A330L8F4</accession>
<dbReference type="Pfam" id="PF06325">
    <property type="entry name" value="PrmA"/>
    <property type="match status" value="1"/>
</dbReference>
<dbReference type="InParanoid" id="A0A330L8F4"/>
<dbReference type="Proteomes" id="UP000248168">
    <property type="component" value="Unassembled WGS sequence"/>
</dbReference>
<proteinExistence type="inferred from homology"/>
<keyword evidence="7" id="KW-0687">Ribonucleoprotein</keyword>
<comment type="catalytic activity">
    <reaction evidence="6">
        <text>L-lysyl-[protein] + 3 S-adenosyl-L-methionine = N(6),N(6),N(6)-trimethyl-L-lysyl-[protein] + 3 S-adenosyl-L-homocysteine + 3 H(+)</text>
        <dbReference type="Rhea" id="RHEA:54192"/>
        <dbReference type="Rhea" id="RHEA-COMP:9752"/>
        <dbReference type="Rhea" id="RHEA-COMP:13826"/>
        <dbReference type="ChEBI" id="CHEBI:15378"/>
        <dbReference type="ChEBI" id="CHEBI:29969"/>
        <dbReference type="ChEBI" id="CHEBI:57856"/>
        <dbReference type="ChEBI" id="CHEBI:59789"/>
        <dbReference type="ChEBI" id="CHEBI:61961"/>
    </reaction>
</comment>
<evidence type="ECO:0000313" key="7">
    <source>
        <dbReference type="EMBL" id="SPP63216.1"/>
    </source>
</evidence>
<name>A0A330L8F4_9BACT</name>
<dbReference type="FunCoup" id="A0A330L8F4">
    <property type="interactions" value="408"/>
</dbReference>
<protein>
    <recommendedName>
        <fullName evidence="6">Ribosomal protein L11 methyltransferase</fullName>
        <shortName evidence="6">L11 Mtase</shortName>
        <ecNumber evidence="6">2.1.1.-</ecNumber>
    </recommendedName>
</protein>
<comment type="similarity">
    <text evidence="1 6">Belongs to the methyltransferase superfamily. PrmA family.</text>
</comment>
<keyword evidence="8" id="KW-1185">Reference proteome</keyword>
<dbReference type="EMBL" id="OUNR01000001">
    <property type="protein sequence ID" value="SPP63216.1"/>
    <property type="molecule type" value="Genomic_DNA"/>
</dbReference>
<evidence type="ECO:0000313" key="8">
    <source>
        <dbReference type="Proteomes" id="UP000248168"/>
    </source>
</evidence>
<organism evidence="7 8">
    <name type="scientific">Nitrospira lenta</name>
    <dbReference type="NCBI Taxonomy" id="1436998"/>
    <lineage>
        <taxon>Bacteria</taxon>
        <taxon>Pseudomonadati</taxon>
        <taxon>Nitrospirota</taxon>
        <taxon>Nitrospiria</taxon>
        <taxon>Nitrospirales</taxon>
        <taxon>Nitrospiraceae</taxon>
        <taxon>Nitrospira</taxon>
    </lineage>
</organism>
<gene>
    <name evidence="6 7" type="primary">prmA</name>
    <name evidence="7" type="ORF">NITLEN_10302</name>
</gene>
<evidence type="ECO:0000256" key="3">
    <source>
        <dbReference type="ARBA" id="ARBA00022603"/>
    </source>
</evidence>
<keyword evidence="5 6" id="KW-0949">S-adenosyl-L-methionine</keyword>